<evidence type="ECO:0000313" key="3">
    <source>
        <dbReference type="Proteomes" id="UP000006671"/>
    </source>
</evidence>
<proteinExistence type="predicted"/>
<feature type="compositionally biased region" description="Basic and acidic residues" evidence="1">
    <location>
        <begin position="231"/>
        <end position="240"/>
    </location>
</feature>
<sequence>HDYEAHEKIKQAYIENNIPLLENDELLIEIPRLTKILNKPFQVQIVGSLFYFDRKIAKEKTEKLFKNFPRKSNEIPRIFLIHNPAMISYVPLDDSCEIIFSGHYHGGQIRIGPKKRMTLVKTMYKIMKLIKKERYEKVYPPDQGLYGRGKLRVYSHRGTGHYGFPFLAGKPNNTPANDPSLIQRINSNNFGWRAKAHKVFAGKTLGDLKKIFSMDSSVMDRFKDVLDKIHSQKKEKEVDSSKVSNNNGQLETKNKSNGKTARKTKGKKNSAPVSNKKVRGQKAASKTMKISVSTSPKKRTSKPTKKSTSNKRIPRMRSSGGASTLAKK</sequence>
<evidence type="ECO:0000313" key="2">
    <source>
        <dbReference type="EMBL" id="EFC35617.1"/>
    </source>
</evidence>
<evidence type="ECO:0000256" key="1">
    <source>
        <dbReference type="SAM" id="MobiDB-lite"/>
    </source>
</evidence>
<accession>D2W5N5</accession>
<dbReference type="InterPro" id="IPR051158">
    <property type="entry name" value="Metallophosphoesterase_sf"/>
</dbReference>
<dbReference type="GeneID" id="8860313"/>
<dbReference type="SUPFAM" id="SSF56300">
    <property type="entry name" value="Metallo-dependent phosphatases"/>
    <property type="match status" value="1"/>
</dbReference>
<feature type="compositionally biased region" description="Basic residues" evidence="1">
    <location>
        <begin position="296"/>
        <end position="315"/>
    </location>
</feature>
<dbReference type="PANTHER" id="PTHR31302:SF0">
    <property type="entry name" value="TRANSMEMBRANE PROTEIN WITH METALLOPHOSPHOESTERASE DOMAIN"/>
    <property type="match status" value="1"/>
</dbReference>
<dbReference type="KEGG" id="ngr:NAEGRDRAFT_54830"/>
<feature type="non-terminal residue" evidence="2">
    <location>
        <position position="328"/>
    </location>
</feature>
<dbReference type="EMBL" id="GG739109">
    <property type="protein sequence ID" value="EFC35617.1"/>
    <property type="molecule type" value="Genomic_DNA"/>
</dbReference>
<dbReference type="OrthoDB" id="17780at2759"/>
<protein>
    <submittedName>
        <fullName evidence="2">Predicted protein</fullName>
    </submittedName>
</protein>
<organism evidence="3">
    <name type="scientific">Naegleria gruberi</name>
    <name type="common">Amoeba</name>
    <dbReference type="NCBI Taxonomy" id="5762"/>
    <lineage>
        <taxon>Eukaryota</taxon>
        <taxon>Discoba</taxon>
        <taxon>Heterolobosea</taxon>
        <taxon>Tetramitia</taxon>
        <taxon>Eutetramitia</taxon>
        <taxon>Vahlkampfiidae</taxon>
        <taxon>Naegleria</taxon>
    </lineage>
</organism>
<feature type="compositionally biased region" description="Polar residues" evidence="1">
    <location>
        <begin position="245"/>
        <end position="259"/>
    </location>
</feature>
<keyword evidence="3" id="KW-1185">Reference proteome</keyword>
<dbReference type="AlphaFoldDB" id="D2W5N5"/>
<dbReference type="PANTHER" id="PTHR31302">
    <property type="entry name" value="TRANSMEMBRANE PROTEIN WITH METALLOPHOSPHOESTERASE DOMAIN-RELATED"/>
    <property type="match status" value="1"/>
</dbReference>
<feature type="non-terminal residue" evidence="2">
    <location>
        <position position="1"/>
    </location>
</feature>
<reference evidence="2 3" key="1">
    <citation type="journal article" date="2010" name="Cell">
        <title>The genome of Naegleria gruberi illuminates early eukaryotic versatility.</title>
        <authorList>
            <person name="Fritz-Laylin L.K."/>
            <person name="Prochnik S.E."/>
            <person name="Ginger M.L."/>
            <person name="Dacks J.B."/>
            <person name="Carpenter M.L."/>
            <person name="Field M.C."/>
            <person name="Kuo A."/>
            <person name="Paredez A."/>
            <person name="Chapman J."/>
            <person name="Pham J."/>
            <person name="Shu S."/>
            <person name="Neupane R."/>
            <person name="Cipriano M."/>
            <person name="Mancuso J."/>
            <person name="Tu H."/>
            <person name="Salamov A."/>
            <person name="Lindquist E."/>
            <person name="Shapiro H."/>
            <person name="Lucas S."/>
            <person name="Grigoriev I.V."/>
            <person name="Cande W.Z."/>
            <person name="Fulton C."/>
            <person name="Rokhsar D.S."/>
            <person name="Dawson S.C."/>
        </authorList>
    </citation>
    <scope>NUCLEOTIDE SEQUENCE [LARGE SCALE GENOMIC DNA]</scope>
    <source>
        <strain evidence="2 3">NEG-M</strain>
    </source>
</reference>
<dbReference type="VEuPathDB" id="AmoebaDB:NAEGRDRAFT_54830"/>
<gene>
    <name evidence="2" type="ORF">NAEGRDRAFT_54830</name>
</gene>
<dbReference type="Proteomes" id="UP000006671">
    <property type="component" value="Unassembled WGS sequence"/>
</dbReference>
<dbReference type="InterPro" id="IPR029052">
    <property type="entry name" value="Metallo-depent_PP-like"/>
</dbReference>
<dbReference type="RefSeq" id="XP_002668361.1">
    <property type="nucleotide sequence ID" value="XM_002668315.1"/>
</dbReference>
<feature type="region of interest" description="Disordered" evidence="1">
    <location>
        <begin position="231"/>
        <end position="328"/>
    </location>
</feature>
<name>D2W5N5_NAEGR</name>
<dbReference type="InParanoid" id="D2W5N5"/>